<gene>
    <name evidence="1" type="ORF">JZO76_08745</name>
</gene>
<keyword evidence="2" id="KW-1185">Reference proteome</keyword>
<proteinExistence type="predicted"/>
<sequence>MEAYDLQLEKLKNGEIEKIEVTQENFFLFRNAWASREDKKYFVGEAHHNGDITYHYDPTVL</sequence>
<evidence type="ECO:0000313" key="1">
    <source>
        <dbReference type="EMBL" id="MBO0449627.1"/>
    </source>
</evidence>
<dbReference type="Proteomes" id="UP000664256">
    <property type="component" value="Unassembled WGS sequence"/>
</dbReference>
<evidence type="ECO:0000313" key="2">
    <source>
        <dbReference type="Proteomes" id="UP000664256"/>
    </source>
</evidence>
<reference evidence="1 2" key="1">
    <citation type="submission" date="2021-03" db="EMBL/GenBank/DDBJ databases">
        <title>Enterococcal diversity collection.</title>
        <authorList>
            <person name="Gilmore M.S."/>
            <person name="Schwartzman J."/>
            <person name="Van Tyne D."/>
            <person name="Martin M."/>
            <person name="Earl A.M."/>
            <person name="Manson A.L."/>
            <person name="Straub T."/>
            <person name="Salamzade R."/>
            <person name="Saavedra J."/>
            <person name="Lebreton F."/>
            <person name="Prichula J."/>
            <person name="Schaufler K."/>
            <person name="Gaca A."/>
            <person name="Sgardioli B."/>
            <person name="Wagenaar J."/>
            <person name="Strong T."/>
        </authorList>
    </citation>
    <scope>NUCLEOTIDE SEQUENCE [LARGE SCALE GENOMIC DNA]</scope>
    <source>
        <strain evidence="1 2">MJM12</strain>
    </source>
</reference>
<dbReference type="EMBL" id="JAFLVT010000009">
    <property type="protein sequence ID" value="MBO0449627.1"/>
    <property type="molecule type" value="Genomic_DNA"/>
</dbReference>
<protein>
    <submittedName>
        <fullName evidence="1">Uncharacterized protein</fullName>
    </submittedName>
</protein>
<comment type="caution">
    <text evidence="1">The sequence shown here is derived from an EMBL/GenBank/DDBJ whole genome shotgun (WGS) entry which is preliminary data.</text>
</comment>
<dbReference type="RefSeq" id="WP_206903741.1">
    <property type="nucleotide sequence ID" value="NZ_JAFLVT010000009.1"/>
</dbReference>
<accession>A0ABS3H9B6</accession>
<name>A0ABS3H9B6_9ENTE</name>
<organism evidence="1 2">
    <name type="scientific">Candidatus Enterococcus myersii</name>
    <dbReference type="NCBI Taxonomy" id="2815322"/>
    <lineage>
        <taxon>Bacteria</taxon>
        <taxon>Bacillati</taxon>
        <taxon>Bacillota</taxon>
        <taxon>Bacilli</taxon>
        <taxon>Lactobacillales</taxon>
        <taxon>Enterococcaceae</taxon>
        <taxon>Enterococcus</taxon>
    </lineage>
</organism>